<sequence length="366" mass="40766">MRALVAINSDKKDSIEYTDLGVVKFGDVDILFGTVELDQPVFDAEDPKNRDYVLVGVTAFSCNYRDKAILVENYNLIKESGRLFVPFGSEFSAKIVSVGSDVRDFFIGDTVISDCTYPGSGQDTVLPGVATNFASLGWLRLHKNKIIRAPESLDDNEAACFSLGAQTASSMIRRSRLLENGGNPLVLSARSNTSLFIIQQLLSHGITPLCLSTSEWSEKEIHKISPSRVELLNNEINHKSIFNHKITHVFDPFFDMNIGYALNYLQTNGTYVTCGLRDQHPLLSTKTPNDAESVVRDALKMSILKNVSILGNCLGTKEDLESAIQLQDTKGREIIIDQTYRLEESVDFVQRSFFDPSRFGKCVMQL</sequence>
<evidence type="ECO:0000313" key="2">
    <source>
        <dbReference type="EMBL" id="MDD9784694.1"/>
    </source>
</evidence>
<dbReference type="PANTHER" id="PTHR45033:SF2">
    <property type="entry name" value="ZINC-TYPE ALCOHOL DEHYDROGENASE-LIKE PROTEIN C1773.06C"/>
    <property type="match status" value="1"/>
</dbReference>
<dbReference type="RefSeq" id="WP_274589229.1">
    <property type="nucleotide sequence ID" value="NZ_JARAOX010000201.1"/>
</dbReference>
<dbReference type="InterPro" id="IPR013154">
    <property type="entry name" value="ADH-like_N"/>
</dbReference>
<name>A0ABD4WWQ8_PRIMG</name>
<dbReference type="InterPro" id="IPR036291">
    <property type="entry name" value="NAD(P)-bd_dom_sf"/>
</dbReference>
<evidence type="ECO:0000313" key="3">
    <source>
        <dbReference type="Proteomes" id="UP001213771"/>
    </source>
</evidence>
<dbReference type="Gene3D" id="3.40.50.720">
    <property type="entry name" value="NAD(P)-binding Rossmann-like Domain"/>
    <property type="match status" value="1"/>
</dbReference>
<proteinExistence type="predicted"/>
<dbReference type="AlphaFoldDB" id="A0ABD4WWQ8"/>
<comment type="caution">
    <text evidence="2">The sequence shown here is derived from an EMBL/GenBank/DDBJ whole genome shotgun (WGS) entry which is preliminary data.</text>
</comment>
<gene>
    <name evidence="2" type="ORF">PVE99_20230</name>
</gene>
<protein>
    <submittedName>
        <fullName evidence="2">Zinc-binding alcohol dehydrogenase family protein</fullName>
    </submittedName>
</protein>
<dbReference type="SUPFAM" id="SSF51735">
    <property type="entry name" value="NAD(P)-binding Rossmann-fold domains"/>
    <property type="match status" value="1"/>
</dbReference>
<dbReference type="InterPro" id="IPR052711">
    <property type="entry name" value="Zinc_ADH-like"/>
</dbReference>
<dbReference type="Proteomes" id="UP001213771">
    <property type="component" value="Unassembled WGS sequence"/>
</dbReference>
<reference evidence="2 3" key="1">
    <citation type="submission" date="2023-02" db="EMBL/GenBank/DDBJ databases">
        <authorList>
            <person name="Olszewska D."/>
        </authorList>
    </citation>
    <scope>NUCLEOTIDE SEQUENCE [LARGE SCALE GENOMIC DNA]</scope>
    <source>
        <strain evidence="2 3">FDU301</strain>
    </source>
</reference>
<accession>A0ABD4WWQ8</accession>
<dbReference type="PANTHER" id="PTHR45033">
    <property type="match status" value="1"/>
</dbReference>
<feature type="domain" description="Alcohol dehydrogenase-like N-terminal" evidence="1">
    <location>
        <begin position="51"/>
        <end position="126"/>
    </location>
</feature>
<organism evidence="2 3">
    <name type="scientific">Priestia megaterium</name>
    <name type="common">Bacillus megaterium</name>
    <dbReference type="NCBI Taxonomy" id="1404"/>
    <lineage>
        <taxon>Bacteria</taxon>
        <taxon>Bacillati</taxon>
        <taxon>Bacillota</taxon>
        <taxon>Bacilli</taxon>
        <taxon>Bacillales</taxon>
        <taxon>Bacillaceae</taxon>
        <taxon>Priestia</taxon>
    </lineage>
</organism>
<dbReference type="InterPro" id="IPR011032">
    <property type="entry name" value="GroES-like_sf"/>
</dbReference>
<dbReference type="Gene3D" id="3.90.180.10">
    <property type="entry name" value="Medium-chain alcohol dehydrogenases, catalytic domain"/>
    <property type="match status" value="1"/>
</dbReference>
<dbReference type="EMBL" id="JARAOX010000201">
    <property type="protein sequence ID" value="MDD9784694.1"/>
    <property type="molecule type" value="Genomic_DNA"/>
</dbReference>
<dbReference type="Pfam" id="PF08240">
    <property type="entry name" value="ADH_N"/>
    <property type="match status" value="1"/>
</dbReference>
<evidence type="ECO:0000259" key="1">
    <source>
        <dbReference type="Pfam" id="PF08240"/>
    </source>
</evidence>
<dbReference type="SUPFAM" id="SSF50129">
    <property type="entry name" value="GroES-like"/>
    <property type="match status" value="1"/>
</dbReference>